<dbReference type="GO" id="GO:0000287">
    <property type="term" value="F:magnesium ion binding"/>
    <property type="evidence" value="ECO:0007669"/>
    <property type="project" value="InterPro"/>
</dbReference>
<dbReference type="RefSeq" id="WP_055573063.1">
    <property type="nucleotide sequence ID" value="NZ_FMZK01000002.1"/>
</dbReference>
<evidence type="ECO:0000259" key="3">
    <source>
        <dbReference type="Pfam" id="PF01648"/>
    </source>
</evidence>
<accession>A0A1G6M4B7</accession>
<dbReference type="AlphaFoldDB" id="A0A1G6M4B7"/>
<dbReference type="InterPro" id="IPR008278">
    <property type="entry name" value="4-PPantetheinyl_Trfase_dom"/>
</dbReference>
<organism evidence="4 5">
    <name type="scientific">Streptomyces prasinopilosus</name>
    <dbReference type="NCBI Taxonomy" id="67344"/>
    <lineage>
        <taxon>Bacteria</taxon>
        <taxon>Bacillati</taxon>
        <taxon>Actinomycetota</taxon>
        <taxon>Actinomycetes</taxon>
        <taxon>Kitasatosporales</taxon>
        <taxon>Streptomycetaceae</taxon>
        <taxon>Streptomyces</taxon>
    </lineage>
</organism>
<evidence type="ECO:0000256" key="1">
    <source>
        <dbReference type="ARBA" id="ARBA00010990"/>
    </source>
</evidence>
<dbReference type="SUPFAM" id="SSF56214">
    <property type="entry name" value="4'-phosphopantetheinyl transferase"/>
    <property type="match status" value="2"/>
</dbReference>
<evidence type="ECO:0000313" key="5">
    <source>
        <dbReference type="Proteomes" id="UP000182100"/>
    </source>
</evidence>
<evidence type="ECO:0000256" key="2">
    <source>
        <dbReference type="ARBA" id="ARBA00022679"/>
    </source>
</evidence>
<sequence length="230" mass="25609">MDISPDHVHVWWIGLDDHDAHRLADLYRDLGLFERRRHADLSRRLFRNRFTVAHAALRRILARYLDAEPSDLRLSENRWGKPALDMGVPAPQFSLSHVEGTAVLVVTRSRAVGVDIERRRADAFTSAVAVRHFPSDEARLLARLTPTRRGAVFLRLWTRKEASVKAVGGRLADGLALPVASGGRTLLVPCPSGGGGLLRARDLRAPRHHAAAVALTGAAPFRVVHRYWQL</sequence>
<evidence type="ECO:0000313" key="4">
    <source>
        <dbReference type="EMBL" id="SDC50164.1"/>
    </source>
</evidence>
<keyword evidence="2 4" id="KW-0808">Transferase</keyword>
<dbReference type="Proteomes" id="UP000182100">
    <property type="component" value="Unassembled WGS sequence"/>
</dbReference>
<dbReference type="GO" id="GO:0008897">
    <property type="term" value="F:holo-[acyl-carrier-protein] synthase activity"/>
    <property type="evidence" value="ECO:0007669"/>
    <property type="project" value="InterPro"/>
</dbReference>
<dbReference type="GO" id="GO:0019878">
    <property type="term" value="P:lysine biosynthetic process via aminoadipic acid"/>
    <property type="evidence" value="ECO:0007669"/>
    <property type="project" value="TreeGrafter"/>
</dbReference>
<dbReference type="GO" id="GO:0005829">
    <property type="term" value="C:cytosol"/>
    <property type="evidence" value="ECO:0007669"/>
    <property type="project" value="TreeGrafter"/>
</dbReference>
<protein>
    <submittedName>
        <fullName evidence="4">4'-phosphopantetheinyl transferase</fullName>
    </submittedName>
</protein>
<dbReference type="PANTHER" id="PTHR12215">
    <property type="entry name" value="PHOSPHOPANTETHEINE TRANSFERASE"/>
    <property type="match status" value="1"/>
</dbReference>
<dbReference type="Gene3D" id="3.90.470.20">
    <property type="entry name" value="4'-phosphopantetheinyl transferase domain"/>
    <property type="match status" value="2"/>
</dbReference>
<reference evidence="5" key="1">
    <citation type="submission" date="2016-10" db="EMBL/GenBank/DDBJ databases">
        <authorList>
            <person name="Varghese N."/>
            <person name="Submissions S."/>
        </authorList>
    </citation>
    <scope>NUCLEOTIDE SEQUENCE [LARGE SCALE GENOMIC DNA]</scope>
    <source>
        <strain evidence="5">CGMCC 4.3504</strain>
    </source>
</reference>
<dbReference type="InterPro" id="IPR037143">
    <property type="entry name" value="4-PPantetheinyl_Trfase_dom_sf"/>
</dbReference>
<name>A0A1G6M4B7_9ACTN</name>
<dbReference type="Pfam" id="PF01648">
    <property type="entry name" value="ACPS"/>
    <property type="match status" value="1"/>
</dbReference>
<feature type="domain" description="4'-phosphopantetheinyl transferase" evidence="3">
    <location>
        <begin position="111"/>
        <end position="174"/>
    </location>
</feature>
<proteinExistence type="inferred from homology"/>
<gene>
    <name evidence="4" type="ORF">SAMN05216505_102371</name>
</gene>
<comment type="similarity">
    <text evidence="1">Belongs to the P-Pant transferase superfamily. Gsp/Sfp/HetI/AcpT family.</text>
</comment>
<dbReference type="EMBL" id="FMZK01000002">
    <property type="protein sequence ID" value="SDC50164.1"/>
    <property type="molecule type" value="Genomic_DNA"/>
</dbReference>
<keyword evidence="5" id="KW-1185">Reference proteome</keyword>
<dbReference type="PANTHER" id="PTHR12215:SF10">
    <property type="entry name" value="L-AMINOADIPATE-SEMIALDEHYDE DEHYDROGENASE-PHOSPHOPANTETHEINYL TRANSFERASE"/>
    <property type="match status" value="1"/>
</dbReference>
<dbReference type="STRING" id="67344.SAMN05216505_102371"/>
<dbReference type="InterPro" id="IPR050559">
    <property type="entry name" value="P-Pant_transferase_sf"/>
</dbReference>